<organism evidence="2">
    <name type="scientific">Pseudomonas saudimassiliensis</name>
    <dbReference type="NCBI Taxonomy" id="1461581"/>
    <lineage>
        <taxon>Bacteria</taxon>
        <taxon>Pseudomonadati</taxon>
        <taxon>Pseudomonadota</taxon>
        <taxon>Gammaproteobacteria</taxon>
        <taxon>Pseudomonadales</taxon>
        <taxon>Pseudomonadaceae</taxon>
        <taxon>Pseudomonas</taxon>
    </lineage>
</organism>
<dbReference type="PATRIC" id="fig|1461581.3.peg.179"/>
<feature type="transmembrane region" description="Helical" evidence="1">
    <location>
        <begin position="13"/>
        <end position="31"/>
    </location>
</feature>
<gene>
    <name evidence="2" type="ORF">BN1049_00184</name>
</gene>
<accession>A0A078M0C6</accession>
<evidence type="ECO:0000313" key="2">
    <source>
        <dbReference type="EMBL" id="CEA00828.1"/>
    </source>
</evidence>
<dbReference type="OrthoDB" id="1347838at2"/>
<keyword evidence="1" id="KW-1133">Transmembrane helix</keyword>
<evidence type="ECO:0000256" key="1">
    <source>
        <dbReference type="SAM" id="Phobius"/>
    </source>
</evidence>
<dbReference type="Pfam" id="PF14163">
    <property type="entry name" value="SieB"/>
    <property type="match status" value="1"/>
</dbReference>
<dbReference type="EMBL" id="LM997413">
    <property type="protein sequence ID" value="CEA00828.1"/>
    <property type="molecule type" value="Genomic_DNA"/>
</dbReference>
<reference evidence="2" key="1">
    <citation type="submission" date="2014-07" db="EMBL/GenBank/DDBJ databases">
        <authorList>
            <person name="Urmite Genomes Urmite Genomes"/>
        </authorList>
    </citation>
    <scope>NUCLEOTIDE SEQUENCE</scope>
    <source>
        <strain evidence="2">12M76_air</strain>
    </source>
</reference>
<keyword evidence="1" id="KW-0472">Membrane</keyword>
<dbReference type="EMBL" id="LK391969">
    <property type="protein sequence ID" value="CEF25282.1"/>
    <property type="molecule type" value="Genomic_DNA"/>
</dbReference>
<dbReference type="RefSeq" id="WP_044497808.1">
    <property type="nucleotide sequence ID" value="NZ_LK391969.1"/>
</dbReference>
<feature type="transmembrane region" description="Helical" evidence="1">
    <location>
        <begin position="51"/>
        <end position="72"/>
    </location>
</feature>
<dbReference type="AlphaFoldDB" id="A0A078M0C6"/>
<keyword evidence="1" id="KW-0812">Transmembrane</keyword>
<name>A0A078M0C6_9PSED</name>
<sequence length="212" mass="23870">MEWLSRIVDLAKIPTKFIGSVTVVCAIVLLLPEPALEKVALLQVREDFGQYFGLGLLISSSILLIELGIWGYRSVRAHYAGRSLKQHIRDYLQGLDVSEKAVLREFFLASARTIKLPIEQPSVSSLMNAGVLEQSAALGSRTTVGSVFSVSLSDEAETHLTPELVDIDQFVLHTDEGKWYLNEEGQQWVMNNRPSFMHELQRHLAVMEGRFW</sequence>
<proteinExistence type="predicted"/>
<dbReference type="InterPro" id="IPR025982">
    <property type="entry name" value="SieB"/>
</dbReference>
<protein>
    <submittedName>
        <fullName evidence="2">Uncharacterized protein</fullName>
    </submittedName>
</protein>